<accession>A0AA39GDA0</accession>
<evidence type="ECO:0000313" key="1">
    <source>
        <dbReference type="EMBL" id="KAK0385223.1"/>
    </source>
</evidence>
<evidence type="ECO:0000313" key="2">
    <source>
        <dbReference type="Proteomes" id="UP001175261"/>
    </source>
</evidence>
<dbReference type="AlphaFoldDB" id="A0AA39GDA0"/>
<proteinExistence type="predicted"/>
<dbReference type="Proteomes" id="UP001175261">
    <property type="component" value="Unassembled WGS sequence"/>
</dbReference>
<name>A0AA39GDA0_SARSR</name>
<sequence>MCTQVDKQWACGHTGFFMIKFCDNLFKGCKGTSATHEIVTDKDRCGDCHRRDSLPEPLESK</sequence>
<organism evidence="1 2">
    <name type="scientific">Sarocladium strictum</name>
    <name type="common">Black bundle disease fungus</name>
    <name type="synonym">Acremonium strictum</name>
    <dbReference type="NCBI Taxonomy" id="5046"/>
    <lineage>
        <taxon>Eukaryota</taxon>
        <taxon>Fungi</taxon>
        <taxon>Dikarya</taxon>
        <taxon>Ascomycota</taxon>
        <taxon>Pezizomycotina</taxon>
        <taxon>Sordariomycetes</taxon>
        <taxon>Hypocreomycetidae</taxon>
        <taxon>Hypocreales</taxon>
        <taxon>Sarocladiaceae</taxon>
        <taxon>Sarocladium</taxon>
    </lineage>
</organism>
<reference evidence="1" key="1">
    <citation type="submission" date="2022-10" db="EMBL/GenBank/DDBJ databases">
        <title>Determination and structural analysis of whole genome sequence of Sarocladium strictum F4-1.</title>
        <authorList>
            <person name="Hu L."/>
            <person name="Jiang Y."/>
        </authorList>
    </citation>
    <scope>NUCLEOTIDE SEQUENCE</scope>
    <source>
        <strain evidence="1">F4-1</strain>
    </source>
</reference>
<keyword evidence="2" id="KW-1185">Reference proteome</keyword>
<dbReference type="EMBL" id="JAPDFR010000007">
    <property type="protein sequence ID" value="KAK0385223.1"/>
    <property type="molecule type" value="Genomic_DNA"/>
</dbReference>
<protein>
    <submittedName>
        <fullName evidence="1">Uncharacterized protein</fullName>
    </submittedName>
</protein>
<gene>
    <name evidence="1" type="ORF">NLU13_7700</name>
</gene>
<comment type="caution">
    <text evidence="1">The sequence shown here is derived from an EMBL/GenBank/DDBJ whole genome shotgun (WGS) entry which is preliminary data.</text>
</comment>